<feature type="transmembrane region" description="Helical" evidence="8">
    <location>
        <begin position="358"/>
        <end position="378"/>
    </location>
</feature>
<dbReference type="InterPro" id="IPR001173">
    <property type="entry name" value="Glyco_trans_2-like"/>
</dbReference>
<dbReference type="GO" id="GO:0004582">
    <property type="term" value="F:dolichyl-phosphate beta-D-mannosyltransferase activity"/>
    <property type="evidence" value="ECO:0007669"/>
    <property type="project" value="InterPro"/>
</dbReference>
<dbReference type="PANTHER" id="PTHR43398:SF1">
    <property type="entry name" value="DOLICHOL-PHOSPHATE MANNOSYLTRANSFERASE SUBUNIT 1"/>
    <property type="match status" value="1"/>
</dbReference>
<feature type="domain" description="GtrA/DPMS transmembrane" evidence="10">
    <location>
        <begin position="291"/>
        <end position="410"/>
    </location>
</feature>
<evidence type="ECO:0000256" key="7">
    <source>
        <dbReference type="ARBA" id="ARBA00023136"/>
    </source>
</evidence>
<dbReference type="Proteomes" id="UP000294299">
    <property type="component" value="Chromosome NFRAN"/>
</dbReference>
<keyword evidence="12" id="KW-1185">Reference proteome</keyword>
<dbReference type="InterPro" id="IPR029044">
    <property type="entry name" value="Nucleotide-diphossugar_trans"/>
</dbReference>
<dbReference type="GO" id="GO:0035269">
    <property type="term" value="P:protein O-linked glycosylation via mannose"/>
    <property type="evidence" value="ECO:0007669"/>
    <property type="project" value="TreeGrafter"/>
</dbReference>
<dbReference type="SUPFAM" id="SSF53448">
    <property type="entry name" value="Nucleotide-diphospho-sugar transferases"/>
    <property type="match status" value="1"/>
</dbReference>
<accession>A0A484IDX6</accession>
<evidence type="ECO:0000313" key="11">
    <source>
        <dbReference type="EMBL" id="VFJ14279.1"/>
    </source>
</evidence>
<dbReference type="Pfam" id="PF00535">
    <property type="entry name" value="Glycos_transf_2"/>
    <property type="match status" value="1"/>
</dbReference>
<evidence type="ECO:0000259" key="10">
    <source>
        <dbReference type="Pfam" id="PF04138"/>
    </source>
</evidence>
<keyword evidence="4 11" id="KW-0808">Transferase</keyword>
<dbReference type="PANTHER" id="PTHR43398">
    <property type="entry name" value="DOLICHOL-PHOSPHATE MANNOSYLTRANSFERASE SUBUNIT 1"/>
    <property type="match status" value="1"/>
</dbReference>
<evidence type="ECO:0000256" key="6">
    <source>
        <dbReference type="ARBA" id="ARBA00022989"/>
    </source>
</evidence>
<evidence type="ECO:0000313" key="12">
    <source>
        <dbReference type="Proteomes" id="UP000294299"/>
    </source>
</evidence>
<dbReference type="AlphaFoldDB" id="A0A484IDX6"/>
<dbReference type="GO" id="GO:0047267">
    <property type="term" value="F:undecaprenyl-phosphate mannosyltransferase activity"/>
    <property type="evidence" value="ECO:0007669"/>
    <property type="project" value="UniProtKB-EC"/>
</dbReference>
<dbReference type="GO" id="GO:0000271">
    <property type="term" value="P:polysaccharide biosynthetic process"/>
    <property type="evidence" value="ECO:0007669"/>
    <property type="project" value="InterPro"/>
</dbReference>
<dbReference type="GO" id="GO:0006506">
    <property type="term" value="P:GPI anchor biosynthetic process"/>
    <property type="evidence" value="ECO:0007669"/>
    <property type="project" value="TreeGrafter"/>
</dbReference>
<evidence type="ECO:0000256" key="2">
    <source>
        <dbReference type="ARBA" id="ARBA00006739"/>
    </source>
</evidence>
<dbReference type="GeneID" id="39421258"/>
<evidence type="ECO:0000256" key="3">
    <source>
        <dbReference type="ARBA" id="ARBA00022676"/>
    </source>
</evidence>
<protein>
    <submittedName>
        <fullName evidence="11">Undecaprenyl-phosphate mannosyltransferase</fullName>
        <ecNumber evidence="11">2.4.1.54</ecNumber>
    </submittedName>
</protein>
<evidence type="ECO:0000256" key="1">
    <source>
        <dbReference type="ARBA" id="ARBA00004141"/>
    </source>
</evidence>
<dbReference type="Gene3D" id="3.90.550.10">
    <property type="entry name" value="Spore Coat Polysaccharide Biosynthesis Protein SpsA, Chain A"/>
    <property type="match status" value="1"/>
</dbReference>
<organism evidence="11 12">
    <name type="scientific">Candidatus Nitrosocosmicus franklandianus</name>
    <dbReference type="NCBI Taxonomy" id="1798806"/>
    <lineage>
        <taxon>Archaea</taxon>
        <taxon>Nitrososphaerota</taxon>
        <taxon>Nitrososphaeria</taxon>
        <taxon>Nitrososphaerales</taxon>
        <taxon>Nitrososphaeraceae</taxon>
        <taxon>Candidatus Nitrosocosmicus</taxon>
    </lineage>
</organism>
<dbReference type="InterPro" id="IPR007267">
    <property type="entry name" value="GtrA_DPMS_TM"/>
</dbReference>
<dbReference type="Pfam" id="PF04138">
    <property type="entry name" value="GtrA_DPMS_TM"/>
    <property type="match status" value="1"/>
</dbReference>
<feature type="transmembrane region" description="Helical" evidence="8">
    <location>
        <begin position="384"/>
        <end position="404"/>
    </location>
</feature>
<keyword evidence="7 8" id="KW-0472">Membrane</keyword>
<dbReference type="RefSeq" id="WP_232038065.1">
    <property type="nucleotide sequence ID" value="NZ_LR216287.1"/>
</dbReference>
<dbReference type="EC" id="2.4.1.54" evidence="11"/>
<proteinExistence type="inferred from homology"/>
<evidence type="ECO:0000256" key="5">
    <source>
        <dbReference type="ARBA" id="ARBA00022692"/>
    </source>
</evidence>
<comment type="similarity">
    <text evidence="2">Belongs to the glycosyltransferase 2 family.</text>
</comment>
<dbReference type="GO" id="GO:0006488">
    <property type="term" value="P:dolichol-linked oligosaccharide biosynthetic process"/>
    <property type="evidence" value="ECO:0007669"/>
    <property type="project" value="TreeGrafter"/>
</dbReference>
<evidence type="ECO:0000256" key="8">
    <source>
        <dbReference type="SAM" id="Phobius"/>
    </source>
</evidence>
<dbReference type="EMBL" id="LR216287">
    <property type="protein sequence ID" value="VFJ14279.1"/>
    <property type="molecule type" value="Genomic_DNA"/>
</dbReference>
<dbReference type="GO" id="GO:0016020">
    <property type="term" value="C:membrane"/>
    <property type="evidence" value="ECO:0007669"/>
    <property type="project" value="UniProtKB-SubCell"/>
</dbReference>
<feature type="transmembrane region" description="Helical" evidence="8">
    <location>
        <begin position="318"/>
        <end position="338"/>
    </location>
</feature>
<feature type="transmembrane region" description="Helical" evidence="8">
    <location>
        <begin position="289"/>
        <end position="306"/>
    </location>
</feature>
<keyword evidence="5 8" id="KW-0812">Transmembrane</keyword>
<reference evidence="11 12" key="1">
    <citation type="submission" date="2019-02" db="EMBL/GenBank/DDBJ databases">
        <authorList>
            <person name="Lehtovirta-Morley E L."/>
        </authorList>
    </citation>
    <scope>NUCLEOTIDE SEQUENCE [LARGE SCALE GENOMIC DNA]</scope>
    <source>
        <strain evidence="11">NFRAN1</strain>
    </source>
</reference>
<evidence type="ECO:0000259" key="9">
    <source>
        <dbReference type="Pfam" id="PF00535"/>
    </source>
</evidence>
<comment type="subcellular location">
    <subcellularLocation>
        <location evidence="1">Membrane</location>
        <topology evidence="1">Multi-pass membrane protein</topology>
    </subcellularLocation>
</comment>
<dbReference type="CDD" id="cd06442">
    <property type="entry name" value="DPM1_like"/>
    <property type="match status" value="1"/>
</dbReference>
<dbReference type="KEGG" id="nfn:NFRAN_1957"/>
<feature type="domain" description="Glycosyltransferase 2-like" evidence="9">
    <location>
        <begin position="19"/>
        <end position="205"/>
    </location>
</feature>
<keyword evidence="3 11" id="KW-0328">Glycosyltransferase</keyword>
<evidence type="ECO:0000256" key="4">
    <source>
        <dbReference type="ARBA" id="ARBA00022679"/>
    </source>
</evidence>
<gene>
    <name evidence="11" type="ORF">NFRAN_1957</name>
</gene>
<sequence length="416" mass="47112">MLNVNETMQQTTDDQKFISIVIPTFNESMNIKDLLNQIQVHIPTETNVEIIIVDDSSPDGTGHIVEKYIEEKKNLHSYDINTESRSLNSLKKNISIRVIHRKKKAGLIAAVVNGIRSSKGKNVLIMDADFSHPPEVVNRMISEIKNQPNCIIIGSRYVRGGAVKGMSFRRLLLSTGANFIARHSLSLKNVYDPMSGFFAFPKHALEGVEFNTNGFKILLEILIKKKGEVCVKEIPYTFKDRKHGQSKLDLATILDYLKAIWKLYRYGRKSKRQKSQPEKRQSVRFISKAARFYTVGASGFILNYMVSMLLSNGVLGNFGYLQATSAGIAFSVTTNFLLNKFWTFEDRNIEATRFLKQYGMFIGCSSLGILIQFLSIYLLSESGMSYDISLLLGVSIASVSNFLFNKKLTFKEKMWD</sequence>
<keyword evidence="6 8" id="KW-1133">Transmembrane helix</keyword>
<name>A0A484IDX6_9ARCH</name>
<dbReference type="InterPro" id="IPR039528">
    <property type="entry name" value="DPM1-like"/>
</dbReference>